<evidence type="ECO:0000313" key="2">
    <source>
        <dbReference type="EMBL" id="KAK5083351.1"/>
    </source>
</evidence>
<reference evidence="2 3" key="1">
    <citation type="submission" date="2023-08" db="EMBL/GenBank/DDBJ databases">
        <title>Black Yeasts Isolated from many extreme environments.</title>
        <authorList>
            <person name="Coleine C."/>
            <person name="Stajich J.E."/>
            <person name="Selbmann L."/>
        </authorList>
    </citation>
    <scope>NUCLEOTIDE SEQUENCE [LARGE SCALE GENOMIC DNA]</scope>
    <source>
        <strain evidence="2 3">CCFEE 5885</strain>
    </source>
</reference>
<feature type="region of interest" description="Disordered" evidence="1">
    <location>
        <begin position="497"/>
        <end position="521"/>
    </location>
</feature>
<dbReference type="EMBL" id="JAVRRG010000120">
    <property type="protein sequence ID" value="KAK5083351.1"/>
    <property type="molecule type" value="Genomic_DNA"/>
</dbReference>
<dbReference type="Proteomes" id="UP001345013">
    <property type="component" value="Unassembled WGS sequence"/>
</dbReference>
<sequence length="555" mass="61361">MSLRSTPPSLASRERERSCLPQTRERTFPVTPVKRKEGAKQKNSTPSNDTPTPTSTIRERRGRRQYLANGDFHPLSIFTKSALFPFHLDTEKAFEILKGDSPERLEEAKNVSSLEKDEDDLLEGEKVPTPEKCTPSPRTPASQAAMDVVPGCSNSDMDLITALKMTSPEKDHTSKVRADFVTLCELPIPESSQHPAFSSSPFEAKTEAPLLFTSTSIDEIRLLSHKNARRVSSSRMGRESIERKRSFFGLEFRTPSSARIRNAFSSLEDSPLPLSIPAPSTGNTFGSIKSSSPLHTEHITPRESASSHSTTNSVRKFSDLFRRKDSIERNLDALSFTPRSSQDSPHLARDDLERYLRTTTNTPTYDHDPTSPFPRHPNTARGWKSRNLKCTTCIEVPCAVCQRTCCAFRAAVLALDNHLEGSPGRTGALQRIQEITKVFPYGREVPTFLQCTEGDGVAGTASVQMSSVVIRCVGSVSLICGRSVSGIEGILSRWRATDESGQSEAPGSYKKRYSEEGRRNTLTEGETICAREPAMVAKEHASRSAQAKAQVDVQR</sequence>
<name>A0ABR0K1Z3_9EURO</name>
<organism evidence="2 3">
    <name type="scientific">Lithohypha guttulata</name>
    <dbReference type="NCBI Taxonomy" id="1690604"/>
    <lineage>
        <taxon>Eukaryota</taxon>
        <taxon>Fungi</taxon>
        <taxon>Dikarya</taxon>
        <taxon>Ascomycota</taxon>
        <taxon>Pezizomycotina</taxon>
        <taxon>Eurotiomycetes</taxon>
        <taxon>Chaetothyriomycetidae</taxon>
        <taxon>Chaetothyriales</taxon>
        <taxon>Trichomeriaceae</taxon>
        <taxon>Lithohypha</taxon>
    </lineage>
</organism>
<protein>
    <submittedName>
        <fullName evidence="2">Uncharacterized protein</fullName>
    </submittedName>
</protein>
<gene>
    <name evidence="2" type="ORF">LTR24_007704</name>
</gene>
<feature type="compositionally biased region" description="Basic and acidic residues" evidence="1">
    <location>
        <begin position="12"/>
        <end position="27"/>
    </location>
</feature>
<proteinExistence type="predicted"/>
<feature type="compositionally biased region" description="Basic and acidic residues" evidence="1">
    <location>
        <begin position="512"/>
        <end position="521"/>
    </location>
</feature>
<feature type="region of interest" description="Disordered" evidence="1">
    <location>
        <begin position="360"/>
        <end position="381"/>
    </location>
</feature>
<feature type="compositionally biased region" description="Polar residues" evidence="1">
    <location>
        <begin position="303"/>
        <end position="312"/>
    </location>
</feature>
<comment type="caution">
    <text evidence="2">The sequence shown here is derived from an EMBL/GenBank/DDBJ whole genome shotgun (WGS) entry which is preliminary data.</text>
</comment>
<evidence type="ECO:0000313" key="3">
    <source>
        <dbReference type="Proteomes" id="UP001345013"/>
    </source>
</evidence>
<keyword evidence="3" id="KW-1185">Reference proteome</keyword>
<accession>A0ABR0K1Z3</accession>
<evidence type="ECO:0000256" key="1">
    <source>
        <dbReference type="SAM" id="MobiDB-lite"/>
    </source>
</evidence>
<feature type="region of interest" description="Disordered" evidence="1">
    <location>
        <begin position="104"/>
        <end position="143"/>
    </location>
</feature>
<feature type="region of interest" description="Disordered" evidence="1">
    <location>
        <begin position="1"/>
        <end position="62"/>
    </location>
</feature>
<feature type="compositionally biased region" description="Low complexity" evidence="1">
    <location>
        <begin position="43"/>
        <end position="56"/>
    </location>
</feature>
<feature type="region of interest" description="Disordered" evidence="1">
    <location>
        <begin position="288"/>
        <end position="312"/>
    </location>
</feature>